<evidence type="ECO:0000259" key="1">
    <source>
        <dbReference type="Pfam" id="PF00534"/>
    </source>
</evidence>
<reference evidence="2" key="1">
    <citation type="journal article" date="2006" name="Appl. Environ. Microbiol.">
        <title>Sequence analysis of the rfb loci, encoding proteins involved in the biosynthesis of the Salmonella enterica O17 and O18 antigens: serogroup-specific identification by PCR.</title>
        <authorList>
            <person name="Fitzgerald C."/>
            <person name="Gheesling L."/>
            <person name="Collins M."/>
            <person name="Fields P.I."/>
        </authorList>
    </citation>
    <scope>NUCLEOTIDE SEQUENCE</scope>
    <source>
        <strain evidence="2">CDC 00-0073</strain>
    </source>
</reference>
<dbReference type="GO" id="GO:0016757">
    <property type="term" value="F:glycosyltransferase activity"/>
    <property type="evidence" value="ECO:0007669"/>
    <property type="project" value="InterPro"/>
</dbReference>
<name>A1DRM9_SALER</name>
<dbReference type="InterPro" id="IPR001296">
    <property type="entry name" value="Glyco_trans_1"/>
</dbReference>
<dbReference type="AlphaFoldDB" id="A1DRM9"/>
<feature type="domain" description="Glycosyl transferase family 1" evidence="1">
    <location>
        <begin position="192"/>
        <end position="347"/>
    </location>
</feature>
<evidence type="ECO:0000313" key="2">
    <source>
        <dbReference type="EMBL" id="ABL63459.1"/>
    </source>
</evidence>
<sequence>MIIFLRSYSITKDSRLLKYIYLCKARGISYKVIGWDKDNTEYDSSEYIYFRSDFVIGGQWKNLFSIFKWWCFIFSNIKKIASNKKINTIHSVDLDCGIIGIITAKIIGAKHLYDIYDVFSANRNMQGYIKNIVNAIERFICRHSSYFIMPEKFRFKQLGIPCNDKKYNNFVEIENVPNITLNNKIEQLSDINRIHFVYAGSLEAKHRGIENLLEAVSTNPDVTLDIAGIGPLTSLCESYASKFSNIKFYGGISPQQVYELESKSTIIVGMYYKTRDNHFFASPNKYYEHLALGKVMLTTKGTPPGFKVEKYQTGFAIDETIEDINNIIQYMRDNKDVLAQYAKNARKVWLDSYKDYNAMYFSKQYIKMVG</sequence>
<organism evidence="2">
    <name type="scientific">Salmonella enterica</name>
    <name type="common">Salmonella choleraesuis</name>
    <dbReference type="NCBI Taxonomy" id="28901"/>
    <lineage>
        <taxon>Bacteria</taxon>
        <taxon>Pseudomonadati</taxon>
        <taxon>Pseudomonadota</taxon>
        <taxon>Gammaproteobacteria</taxon>
        <taxon>Enterobacterales</taxon>
        <taxon>Enterobacteriaceae</taxon>
        <taxon>Salmonella</taxon>
    </lineage>
</organism>
<dbReference type="Gene3D" id="3.40.50.2000">
    <property type="entry name" value="Glycogen Phosphorylase B"/>
    <property type="match status" value="2"/>
</dbReference>
<accession>A1DRM9</accession>
<dbReference type="Pfam" id="PF00534">
    <property type="entry name" value="Glycos_transf_1"/>
    <property type="match status" value="1"/>
</dbReference>
<dbReference type="EMBL" id="EF032635">
    <property type="protein sequence ID" value="ABL63459.1"/>
    <property type="molecule type" value="Genomic_DNA"/>
</dbReference>
<dbReference type="SUPFAM" id="SSF53756">
    <property type="entry name" value="UDP-Glycosyltransferase/glycogen phosphorylase"/>
    <property type="match status" value="1"/>
</dbReference>
<protein>
    <submittedName>
        <fullName evidence="2">WfbS</fullName>
    </submittedName>
</protein>
<proteinExistence type="predicted"/>
<dbReference type="RefSeq" id="WP_111761432.1">
    <property type="nucleotide sequence ID" value="NZ_CBROYY010000006.1"/>
</dbReference>
<gene>
    <name evidence="2" type="primary">wfbS</name>
</gene>